<accession>A0A6L5GQJ4</accession>
<evidence type="ECO:0000313" key="3">
    <source>
        <dbReference type="Proteomes" id="UP000473648"/>
    </source>
</evidence>
<proteinExistence type="predicted"/>
<keyword evidence="2" id="KW-0413">Isomerase</keyword>
<dbReference type="InterPro" id="IPR013022">
    <property type="entry name" value="Xyl_isomerase-like_TIM-brl"/>
</dbReference>
<dbReference type="InterPro" id="IPR050312">
    <property type="entry name" value="IolE/XylAMocC-like"/>
</dbReference>
<dbReference type="InterPro" id="IPR036237">
    <property type="entry name" value="Xyl_isomerase-like_sf"/>
</dbReference>
<dbReference type="EMBL" id="VOGB01000004">
    <property type="protein sequence ID" value="MQM72342.1"/>
    <property type="molecule type" value="Genomic_DNA"/>
</dbReference>
<dbReference type="Pfam" id="PF01261">
    <property type="entry name" value="AP_endonuc_2"/>
    <property type="match status" value="1"/>
</dbReference>
<evidence type="ECO:0000259" key="1">
    <source>
        <dbReference type="Pfam" id="PF01261"/>
    </source>
</evidence>
<evidence type="ECO:0000313" key="2">
    <source>
        <dbReference type="EMBL" id="MQM72342.1"/>
    </source>
</evidence>
<dbReference type="Gene3D" id="3.20.20.150">
    <property type="entry name" value="Divalent-metal-dependent TIM barrel enzymes"/>
    <property type="match status" value="1"/>
</dbReference>
<gene>
    <name evidence="2" type="ORF">FRC53_02700</name>
</gene>
<sequence length="258" mass="29777">MFSWFGYFMPFSERIAAIADAGFDGVMLSWEDEEAPNFISRYDFPKLVRDAGLSITNFHAPFIGYSQIWERSLEENRELLDFLVRILKDAADFDVSAVVVHTVDMELGDYTFENGYAFFTELAEAGERYGVDVAVENVTRQFLLYELLDRIQTPHFGYCYDTSHDYMLGCGSGRLIAAYPDRLKALHFSDNDKTVDRHWIPGEGFLPLTSILQTLDRMDWHTLSCEVIAPFWWQERTPQDFCVAVQQGLKKLLRNLGE</sequence>
<dbReference type="Proteomes" id="UP000473648">
    <property type="component" value="Unassembled WGS sequence"/>
</dbReference>
<comment type="caution">
    <text evidence="2">The sequence shown here is derived from an EMBL/GenBank/DDBJ whole genome shotgun (WGS) entry which is preliminary data.</text>
</comment>
<name>A0A6L5GQJ4_9FIRM</name>
<dbReference type="PANTHER" id="PTHR12110">
    <property type="entry name" value="HYDROXYPYRUVATE ISOMERASE"/>
    <property type="match status" value="1"/>
</dbReference>
<dbReference type="GO" id="GO:0016853">
    <property type="term" value="F:isomerase activity"/>
    <property type="evidence" value="ECO:0007669"/>
    <property type="project" value="UniProtKB-KW"/>
</dbReference>
<organism evidence="2 3">
    <name type="scientific">Candidatus Pseudoramibacter fermentans</name>
    <dbReference type="NCBI Taxonomy" id="2594427"/>
    <lineage>
        <taxon>Bacteria</taxon>
        <taxon>Bacillati</taxon>
        <taxon>Bacillota</taxon>
        <taxon>Clostridia</taxon>
        <taxon>Eubacteriales</taxon>
        <taxon>Eubacteriaceae</taxon>
        <taxon>Pseudoramibacter</taxon>
    </lineage>
</organism>
<feature type="domain" description="Xylose isomerase-like TIM barrel" evidence="1">
    <location>
        <begin position="15"/>
        <end position="228"/>
    </location>
</feature>
<dbReference type="SUPFAM" id="SSF51658">
    <property type="entry name" value="Xylose isomerase-like"/>
    <property type="match status" value="1"/>
</dbReference>
<dbReference type="PANTHER" id="PTHR12110:SF21">
    <property type="entry name" value="XYLOSE ISOMERASE-LIKE TIM BARREL DOMAIN-CONTAINING PROTEIN"/>
    <property type="match status" value="1"/>
</dbReference>
<keyword evidence="3" id="KW-1185">Reference proteome</keyword>
<protein>
    <submittedName>
        <fullName evidence="2">Sugar phosphate isomerase/epimerase</fullName>
    </submittedName>
</protein>
<dbReference type="AlphaFoldDB" id="A0A6L5GQJ4"/>
<reference evidence="2" key="1">
    <citation type="journal article" date="2020" name="Appl. Environ. Microbiol.">
        <title>Medium-Chain Fatty Acid Synthesis by 'Candidatus Weimeria bifida' gen. nov., sp. nov., and 'Candidatus Pseudoramibacter fermentans' sp. nov.</title>
        <authorList>
            <person name="Scarborough M.J."/>
            <person name="Myers K.S."/>
            <person name="Donohue T.J."/>
            <person name="Noguera D.R."/>
        </authorList>
    </citation>
    <scope>NUCLEOTIDE SEQUENCE</scope>
    <source>
        <strain evidence="2">EUB1.1</strain>
    </source>
</reference>